<name>A0AAP9ZFQ4_9GAMM</name>
<dbReference type="Proteomes" id="UP000663479">
    <property type="component" value="Chromosome"/>
</dbReference>
<proteinExistence type="predicted"/>
<evidence type="ECO:0000313" key="2">
    <source>
        <dbReference type="Proteomes" id="UP000663479"/>
    </source>
</evidence>
<dbReference type="AlphaFoldDB" id="A0AAP9ZFQ4"/>
<evidence type="ECO:0000313" key="1">
    <source>
        <dbReference type="EMBL" id="QRL04844.1"/>
    </source>
</evidence>
<dbReference type="SUPFAM" id="SSF56281">
    <property type="entry name" value="Metallo-hydrolase/oxidoreductase"/>
    <property type="match status" value="1"/>
</dbReference>
<dbReference type="PANTHER" id="PTHR33835:SF1">
    <property type="entry name" value="METALLO-BETA-LACTAMASE DOMAIN-CONTAINING PROTEIN"/>
    <property type="match status" value="1"/>
</dbReference>
<reference evidence="1" key="1">
    <citation type="submission" date="2020-12" db="EMBL/GenBank/DDBJ databases">
        <title>Genome reconstruction of Halomonas venusta strain DSM 4743.</title>
        <authorList>
            <person name="Aguirre-Garrido J.F."/>
            <person name="Hernandez-Soto L.M."/>
            <person name="Martinez-Abarca F."/>
        </authorList>
    </citation>
    <scope>NUCLEOTIDE SEQUENCE</scope>
    <source>
        <strain evidence="1">4743</strain>
    </source>
</reference>
<accession>A0AAP9ZFQ4</accession>
<organism evidence="1 2">
    <name type="scientific">Vreelandella venusta</name>
    <dbReference type="NCBI Taxonomy" id="44935"/>
    <lineage>
        <taxon>Bacteria</taxon>
        <taxon>Pseudomonadati</taxon>
        <taxon>Pseudomonadota</taxon>
        <taxon>Gammaproteobacteria</taxon>
        <taxon>Oceanospirillales</taxon>
        <taxon>Halomonadaceae</taxon>
        <taxon>Vreelandella</taxon>
    </lineage>
</organism>
<sequence length="240" mass="27926">METYKPIQVLKPVAKDIWIVDGPLIKFKGVSFPTRMTIVRLSSGALFIHSPVELTQYLKEEVEKLGEVKHLVSPNRIHYWWIGEWKELYPNAISWASPGSRDAARKVGWEFDKDLSDEPENEWRGDIEQLIVKGSRILEEVVFYHKGSNTLILADLIENFEAQMEKSLIIRMFMWLAGNLDPDGKLPIDLRMAYLGRHKQLKKAIDKILEWSPDKVIIAHGRWYETNGVAELKRAFRWVK</sequence>
<dbReference type="PANTHER" id="PTHR33835">
    <property type="entry name" value="YALI0C07656P"/>
    <property type="match status" value="1"/>
</dbReference>
<protein>
    <submittedName>
        <fullName evidence="1">DUF4336 domain-containing protein</fullName>
    </submittedName>
</protein>
<gene>
    <name evidence="1" type="ORF">JDS37_07870</name>
</gene>
<dbReference type="RefSeq" id="WP_146943774.1">
    <property type="nucleotide sequence ID" value="NZ_BJUL01000007.1"/>
</dbReference>
<dbReference type="Pfam" id="PF14234">
    <property type="entry name" value="DUF4336"/>
    <property type="match status" value="1"/>
</dbReference>
<dbReference type="EMBL" id="CP066539">
    <property type="protein sequence ID" value="QRL04844.1"/>
    <property type="molecule type" value="Genomic_DNA"/>
</dbReference>
<dbReference type="InterPro" id="IPR036866">
    <property type="entry name" value="RibonucZ/Hydroxyglut_hydro"/>
</dbReference>
<dbReference type="InterPro" id="IPR025638">
    <property type="entry name" value="DUF4336"/>
</dbReference>